<dbReference type="PANTHER" id="PTHR22803">
    <property type="entry name" value="MANNOSE, PHOSPHOLIPASE, LECTIN RECEPTOR RELATED"/>
    <property type="match status" value="1"/>
</dbReference>
<comment type="caution">
    <text evidence="4">The sequence shown here is derived from an EMBL/GenBank/DDBJ whole genome shotgun (WGS) entry which is preliminary data.</text>
</comment>
<dbReference type="Gene3D" id="3.10.100.10">
    <property type="entry name" value="Mannose-Binding Protein A, subunit A"/>
    <property type="match status" value="2"/>
</dbReference>
<sequence>MQLLKRYLNSQLCTSATTVPDPRSLETTFNDLCPTGMHIAPTEMSPLSGLISHRQAQNPHKALALGTWHSDSIGEMRLLFGVLLFLSTAFATQQVQTRRCRPLCENAKSGEVCIHFESRLATFSDAQNVCRSKGGQLTSIQNVYENLIISRKVFTWSQKVVFTNVFWIGGVWSNGWKWIDGKPMTYQNFADGLVHIDSPPATHIDPHEPVYKCLSMVAAHAWTLNGLWIPTYCTGLAPFVCEIRKSEVFPPTLSPTTTPSSTTSTTTTATTTTRTTTEATTTTTTEISTTASTTTSAETTNTSPPTTTTTTAKPTTTTTPAPTTTTSEAATTTLPTTNATKPSICEGWNRHCYRNHLYIYNHRKLTWHKAEEYCVSQKGHLTSILSAEETEFIAYVIRAANLKEDVWLGAYRVKDTFIWLDGSKWDYTNFNKEQPNVTGGNDCLEIFDASYKKWANYDCTREYPSICKIPI</sequence>
<dbReference type="InterPro" id="IPR016187">
    <property type="entry name" value="CTDL_fold"/>
</dbReference>
<evidence type="ECO:0000313" key="5">
    <source>
        <dbReference type="Proteomes" id="UP001175271"/>
    </source>
</evidence>
<keyword evidence="1" id="KW-1015">Disulfide bond</keyword>
<dbReference type="InterPro" id="IPR050111">
    <property type="entry name" value="C-type_lectin/snaclec_domain"/>
</dbReference>
<feature type="domain" description="C-type lectin" evidence="3">
    <location>
        <begin position="109"/>
        <end position="242"/>
    </location>
</feature>
<proteinExistence type="predicted"/>
<evidence type="ECO:0000259" key="3">
    <source>
        <dbReference type="PROSITE" id="PS50041"/>
    </source>
</evidence>
<gene>
    <name evidence="4" type="ORF">QR680_006022</name>
</gene>
<dbReference type="CDD" id="cd00037">
    <property type="entry name" value="CLECT"/>
    <property type="match status" value="2"/>
</dbReference>
<dbReference type="AlphaFoldDB" id="A0AA39HVE3"/>
<dbReference type="PROSITE" id="PS00615">
    <property type="entry name" value="C_TYPE_LECTIN_1"/>
    <property type="match status" value="1"/>
</dbReference>
<protein>
    <recommendedName>
        <fullName evidence="3">C-type lectin domain-containing protein</fullName>
    </recommendedName>
</protein>
<dbReference type="Proteomes" id="UP001175271">
    <property type="component" value="Unassembled WGS sequence"/>
</dbReference>
<evidence type="ECO:0000313" key="4">
    <source>
        <dbReference type="EMBL" id="KAK0412076.1"/>
    </source>
</evidence>
<reference evidence="4" key="1">
    <citation type="submission" date="2023-06" db="EMBL/GenBank/DDBJ databases">
        <title>Genomic analysis of the entomopathogenic nematode Steinernema hermaphroditum.</title>
        <authorList>
            <person name="Schwarz E.M."/>
            <person name="Heppert J.K."/>
            <person name="Baniya A."/>
            <person name="Schwartz H.T."/>
            <person name="Tan C.-H."/>
            <person name="Antoshechkin I."/>
            <person name="Sternberg P.W."/>
            <person name="Goodrich-Blair H."/>
            <person name="Dillman A.R."/>
        </authorList>
    </citation>
    <scope>NUCLEOTIDE SEQUENCE</scope>
    <source>
        <strain evidence="4">PS9179</strain>
        <tissue evidence="4">Whole animal</tissue>
    </source>
</reference>
<dbReference type="InterPro" id="IPR016186">
    <property type="entry name" value="C-type_lectin-like/link_sf"/>
</dbReference>
<keyword evidence="5" id="KW-1185">Reference proteome</keyword>
<feature type="compositionally biased region" description="Low complexity" evidence="2">
    <location>
        <begin position="254"/>
        <end position="329"/>
    </location>
</feature>
<dbReference type="EMBL" id="JAUCMV010000003">
    <property type="protein sequence ID" value="KAK0412076.1"/>
    <property type="molecule type" value="Genomic_DNA"/>
</dbReference>
<dbReference type="SMART" id="SM00034">
    <property type="entry name" value="CLECT"/>
    <property type="match status" value="2"/>
</dbReference>
<evidence type="ECO:0000256" key="2">
    <source>
        <dbReference type="SAM" id="MobiDB-lite"/>
    </source>
</evidence>
<dbReference type="InterPro" id="IPR001304">
    <property type="entry name" value="C-type_lectin-like"/>
</dbReference>
<organism evidence="4 5">
    <name type="scientific">Steinernema hermaphroditum</name>
    <dbReference type="NCBI Taxonomy" id="289476"/>
    <lineage>
        <taxon>Eukaryota</taxon>
        <taxon>Metazoa</taxon>
        <taxon>Ecdysozoa</taxon>
        <taxon>Nematoda</taxon>
        <taxon>Chromadorea</taxon>
        <taxon>Rhabditida</taxon>
        <taxon>Tylenchina</taxon>
        <taxon>Panagrolaimomorpha</taxon>
        <taxon>Strongyloidoidea</taxon>
        <taxon>Steinernematidae</taxon>
        <taxon>Steinernema</taxon>
    </lineage>
</organism>
<evidence type="ECO:0000256" key="1">
    <source>
        <dbReference type="ARBA" id="ARBA00023157"/>
    </source>
</evidence>
<name>A0AA39HVE3_9BILA</name>
<dbReference type="SUPFAM" id="SSF56436">
    <property type="entry name" value="C-type lectin-like"/>
    <property type="match status" value="2"/>
</dbReference>
<dbReference type="PROSITE" id="PS50041">
    <property type="entry name" value="C_TYPE_LECTIN_2"/>
    <property type="match status" value="2"/>
</dbReference>
<accession>A0AA39HVE3</accession>
<dbReference type="InterPro" id="IPR018378">
    <property type="entry name" value="C-type_lectin_CS"/>
</dbReference>
<feature type="region of interest" description="Disordered" evidence="2">
    <location>
        <begin position="250"/>
        <end position="329"/>
    </location>
</feature>
<feature type="domain" description="C-type lectin" evidence="3">
    <location>
        <begin position="353"/>
        <end position="468"/>
    </location>
</feature>
<dbReference type="Pfam" id="PF00059">
    <property type="entry name" value="Lectin_C"/>
    <property type="match status" value="2"/>
</dbReference>